<dbReference type="InParanoid" id="A0A2P5B2X2"/>
<name>A0A2P5B2X2_TREOI</name>
<evidence type="ECO:0000313" key="1">
    <source>
        <dbReference type="EMBL" id="PON43096.1"/>
    </source>
</evidence>
<reference evidence="2" key="1">
    <citation type="submission" date="2016-06" db="EMBL/GenBank/DDBJ databases">
        <title>Parallel loss of symbiosis genes in relatives of nitrogen-fixing non-legume Parasponia.</title>
        <authorList>
            <person name="Van Velzen R."/>
            <person name="Holmer R."/>
            <person name="Bu F."/>
            <person name="Rutten L."/>
            <person name="Van Zeijl A."/>
            <person name="Liu W."/>
            <person name="Santuari L."/>
            <person name="Cao Q."/>
            <person name="Sharma T."/>
            <person name="Shen D."/>
            <person name="Roswanjaya Y."/>
            <person name="Wardhani T."/>
            <person name="Kalhor M.S."/>
            <person name="Jansen J."/>
            <person name="Van den Hoogen J."/>
            <person name="Gungor B."/>
            <person name="Hartog M."/>
            <person name="Hontelez J."/>
            <person name="Verver J."/>
            <person name="Yang W.-C."/>
            <person name="Schijlen E."/>
            <person name="Repin R."/>
            <person name="Schilthuizen M."/>
            <person name="Schranz E."/>
            <person name="Heidstra R."/>
            <person name="Miyata K."/>
            <person name="Fedorova E."/>
            <person name="Kohlen W."/>
            <person name="Bisseling T."/>
            <person name="Smit S."/>
            <person name="Geurts R."/>
        </authorList>
    </citation>
    <scope>NUCLEOTIDE SEQUENCE [LARGE SCALE GENOMIC DNA]</scope>
    <source>
        <strain evidence="2">cv. RG33-2</strain>
    </source>
</reference>
<comment type="caution">
    <text evidence="1">The sequence shown here is derived from an EMBL/GenBank/DDBJ whole genome shotgun (WGS) entry which is preliminary data.</text>
</comment>
<gene>
    <name evidence="1" type="ORF">TorRG33x02_334440</name>
</gene>
<dbReference type="OrthoDB" id="10281242at2759"/>
<keyword evidence="2" id="KW-1185">Reference proteome</keyword>
<sequence length="59" mass="6809">MTCIDRNCEGYFVTFLANIGRTLLEERFPQSINSLLPSFYTGRFAYNLSLIRTGERSPQ</sequence>
<evidence type="ECO:0000313" key="2">
    <source>
        <dbReference type="Proteomes" id="UP000237000"/>
    </source>
</evidence>
<protein>
    <submittedName>
        <fullName evidence="1">Uncharacterized protein</fullName>
    </submittedName>
</protein>
<dbReference type="Proteomes" id="UP000237000">
    <property type="component" value="Unassembled WGS sequence"/>
</dbReference>
<accession>A0A2P5B2X2</accession>
<proteinExistence type="predicted"/>
<organism evidence="1 2">
    <name type="scientific">Trema orientale</name>
    <name type="common">Charcoal tree</name>
    <name type="synonym">Celtis orientalis</name>
    <dbReference type="NCBI Taxonomy" id="63057"/>
    <lineage>
        <taxon>Eukaryota</taxon>
        <taxon>Viridiplantae</taxon>
        <taxon>Streptophyta</taxon>
        <taxon>Embryophyta</taxon>
        <taxon>Tracheophyta</taxon>
        <taxon>Spermatophyta</taxon>
        <taxon>Magnoliopsida</taxon>
        <taxon>eudicotyledons</taxon>
        <taxon>Gunneridae</taxon>
        <taxon>Pentapetalae</taxon>
        <taxon>rosids</taxon>
        <taxon>fabids</taxon>
        <taxon>Rosales</taxon>
        <taxon>Cannabaceae</taxon>
        <taxon>Trema</taxon>
    </lineage>
</organism>
<dbReference type="EMBL" id="JXTC01000621">
    <property type="protein sequence ID" value="PON43096.1"/>
    <property type="molecule type" value="Genomic_DNA"/>
</dbReference>
<dbReference type="AlphaFoldDB" id="A0A2P5B2X2"/>